<dbReference type="AlphaFoldDB" id="A0AAD9IHI4"/>
<feature type="compositionally biased region" description="Basic and acidic residues" evidence="1">
    <location>
        <begin position="219"/>
        <end position="237"/>
    </location>
</feature>
<name>A0AAD9IHI4_PROWI</name>
<evidence type="ECO:0008006" key="4">
    <source>
        <dbReference type="Google" id="ProtNLM"/>
    </source>
</evidence>
<dbReference type="EMBL" id="JASFZW010000010">
    <property type="protein sequence ID" value="KAK2076342.1"/>
    <property type="molecule type" value="Genomic_DNA"/>
</dbReference>
<comment type="caution">
    <text evidence="2">The sequence shown here is derived from an EMBL/GenBank/DDBJ whole genome shotgun (WGS) entry which is preliminary data.</text>
</comment>
<sequence>MAADPEGLHEFASPATTTLSDRRERLAFPDADFFNAFEDDVDESDMDGSAQRRRDMEAALVRMGARDRHARLMRSMELSRHAPPDRSSAGPAPAPIATRSDEDVLRESFRFIRSERDDAALGEWEARLARRYYAKLYREFALADLSRYRSGALGLRWRTQGEVVRGKGQFTCGALGCDEGAALATFEVPFRYREAGHDRAALVKLRLCSTHARQLHYARGREGKREPEPEERAREGSQRSGRRRSRSRSDRSPADGRPRSRSPQPSGADLEDDADFQKFLQGLAVG</sequence>
<evidence type="ECO:0000313" key="3">
    <source>
        <dbReference type="Proteomes" id="UP001255856"/>
    </source>
</evidence>
<evidence type="ECO:0000256" key="1">
    <source>
        <dbReference type="SAM" id="MobiDB-lite"/>
    </source>
</evidence>
<dbReference type="InterPro" id="IPR019129">
    <property type="entry name" value="Folate-sensitive_fs_Fra10Ac1"/>
</dbReference>
<gene>
    <name evidence="2" type="ORF">QBZ16_000867</name>
</gene>
<reference evidence="2" key="1">
    <citation type="submission" date="2021-01" db="EMBL/GenBank/DDBJ databases">
        <authorList>
            <person name="Eckstrom K.M.E."/>
        </authorList>
    </citation>
    <scope>NUCLEOTIDE SEQUENCE</scope>
    <source>
        <strain evidence="2">UVCC 0001</strain>
    </source>
</reference>
<dbReference type="Proteomes" id="UP001255856">
    <property type="component" value="Unassembled WGS sequence"/>
</dbReference>
<organism evidence="2 3">
    <name type="scientific">Prototheca wickerhamii</name>
    <dbReference type="NCBI Taxonomy" id="3111"/>
    <lineage>
        <taxon>Eukaryota</taxon>
        <taxon>Viridiplantae</taxon>
        <taxon>Chlorophyta</taxon>
        <taxon>core chlorophytes</taxon>
        <taxon>Trebouxiophyceae</taxon>
        <taxon>Chlorellales</taxon>
        <taxon>Chlorellaceae</taxon>
        <taxon>Prototheca</taxon>
    </lineage>
</organism>
<feature type="compositionally biased region" description="Basic and acidic residues" evidence="1">
    <location>
        <begin position="247"/>
        <end position="258"/>
    </location>
</feature>
<feature type="region of interest" description="Disordered" evidence="1">
    <location>
        <begin position="78"/>
        <end position="99"/>
    </location>
</feature>
<dbReference type="Pfam" id="PF09725">
    <property type="entry name" value="Fra10Ac1"/>
    <property type="match status" value="1"/>
</dbReference>
<keyword evidence="3" id="KW-1185">Reference proteome</keyword>
<feature type="region of interest" description="Disordered" evidence="1">
    <location>
        <begin position="216"/>
        <end position="276"/>
    </location>
</feature>
<protein>
    <recommendedName>
        <fullName evidence="4">FRA10AC1-like protein</fullName>
    </recommendedName>
</protein>
<evidence type="ECO:0000313" key="2">
    <source>
        <dbReference type="EMBL" id="KAK2076342.1"/>
    </source>
</evidence>
<proteinExistence type="predicted"/>
<accession>A0AAD9IHI4</accession>
<feature type="region of interest" description="Disordered" evidence="1">
    <location>
        <begin position="1"/>
        <end position="22"/>
    </location>
</feature>